<dbReference type="GO" id="GO:0033617">
    <property type="term" value="P:mitochondrial respiratory chain complex IV assembly"/>
    <property type="evidence" value="ECO:0007669"/>
    <property type="project" value="InterPro"/>
</dbReference>
<dbReference type="PANTHER" id="PTHR28523">
    <property type="entry name" value="CYTOCHROME C OXIDASE ASSEMBLY FACTOR 1"/>
    <property type="match status" value="1"/>
</dbReference>
<dbReference type="InterPro" id="IPR014807">
    <property type="entry name" value="Coa1"/>
</dbReference>
<dbReference type="Proteomes" id="UP000253551">
    <property type="component" value="Unassembled WGS sequence"/>
</dbReference>
<evidence type="ECO:0000313" key="1">
    <source>
        <dbReference type="EMBL" id="RCI04660.1"/>
    </source>
</evidence>
<gene>
    <name evidence="1" type="ORF">CU098_010111</name>
</gene>
<sequence>MSFLASRLRPTLFLNTTQRRLFASRTVVVERELPGPPPPSRKRWVWAGAGVGAIVWAVGLGAALNHQRLSSSVVQGTLFTVRYDPRVIALIGDKVNYADERPWISGSVNHLKGQIDIAFDVKGKQGVRARVHFISRRAGNEWKTIEFSVIRETDKKEIDIGHQSLKESGKSLVVEQ</sequence>
<dbReference type="AlphaFoldDB" id="A0A367KR91"/>
<name>A0A367KR91_RHIST</name>
<evidence type="ECO:0000313" key="2">
    <source>
        <dbReference type="Proteomes" id="UP000253551"/>
    </source>
</evidence>
<dbReference type="OrthoDB" id="2100652at2759"/>
<protein>
    <submittedName>
        <fullName evidence="1">Uncharacterized protein</fullName>
    </submittedName>
</protein>
<comment type="caution">
    <text evidence="1">The sequence shown here is derived from an EMBL/GenBank/DDBJ whole genome shotgun (WGS) entry which is preliminary data.</text>
</comment>
<dbReference type="EMBL" id="PJQM01000615">
    <property type="protein sequence ID" value="RCI04660.1"/>
    <property type="molecule type" value="Genomic_DNA"/>
</dbReference>
<dbReference type="Pfam" id="PF08695">
    <property type="entry name" value="Coa1"/>
    <property type="match status" value="1"/>
</dbReference>
<dbReference type="InterPro" id="IPR042432">
    <property type="entry name" value="Coa1_fungi"/>
</dbReference>
<dbReference type="PANTHER" id="PTHR28523:SF1">
    <property type="entry name" value="CYTOCHROME C OXIDASE ASSEMBLY FACTOR 1"/>
    <property type="match status" value="1"/>
</dbReference>
<keyword evidence="2" id="KW-1185">Reference proteome</keyword>
<accession>A0A367KR91</accession>
<organism evidence="1 2">
    <name type="scientific">Rhizopus stolonifer</name>
    <name type="common">Rhizopus nigricans</name>
    <dbReference type="NCBI Taxonomy" id="4846"/>
    <lineage>
        <taxon>Eukaryota</taxon>
        <taxon>Fungi</taxon>
        <taxon>Fungi incertae sedis</taxon>
        <taxon>Mucoromycota</taxon>
        <taxon>Mucoromycotina</taxon>
        <taxon>Mucoromycetes</taxon>
        <taxon>Mucorales</taxon>
        <taxon>Mucorineae</taxon>
        <taxon>Rhizopodaceae</taxon>
        <taxon>Rhizopus</taxon>
    </lineage>
</organism>
<reference evidence="1 2" key="1">
    <citation type="journal article" date="2018" name="G3 (Bethesda)">
        <title>Phylogenetic and Phylogenomic Definition of Rhizopus Species.</title>
        <authorList>
            <person name="Gryganskyi A.P."/>
            <person name="Golan J."/>
            <person name="Dolatabadi S."/>
            <person name="Mondo S."/>
            <person name="Robb S."/>
            <person name="Idnurm A."/>
            <person name="Muszewska A."/>
            <person name="Steczkiewicz K."/>
            <person name="Masonjones S."/>
            <person name="Liao H.L."/>
            <person name="Gajdeczka M.T."/>
            <person name="Anike F."/>
            <person name="Vuek A."/>
            <person name="Anishchenko I.M."/>
            <person name="Voigt K."/>
            <person name="de Hoog G.S."/>
            <person name="Smith M.E."/>
            <person name="Heitman J."/>
            <person name="Vilgalys R."/>
            <person name="Stajich J.E."/>
        </authorList>
    </citation>
    <scope>NUCLEOTIDE SEQUENCE [LARGE SCALE GENOMIC DNA]</scope>
    <source>
        <strain evidence="1 2">LSU 92-RS-03</strain>
    </source>
</reference>
<dbReference type="STRING" id="4846.A0A367KR91"/>
<proteinExistence type="predicted"/>
<dbReference type="GO" id="GO:0005743">
    <property type="term" value="C:mitochondrial inner membrane"/>
    <property type="evidence" value="ECO:0007669"/>
    <property type="project" value="TreeGrafter"/>
</dbReference>